<gene>
    <name evidence="1" type="ORF">DHETER_LOCUS5394</name>
</gene>
<reference evidence="1" key="1">
    <citation type="submission" date="2021-06" db="EMBL/GenBank/DDBJ databases">
        <authorList>
            <person name="Kallberg Y."/>
            <person name="Tangrot J."/>
            <person name="Rosling A."/>
        </authorList>
    </citation>
    <scope>NUCLEOTIDE SEQUENCE</scope>
    <source>
        <strain evidence="1">IL203A</strain>
    </source>
</reference>
<sequence>MSFDDTASDEDFDLQYLITFKHNYYSELIIDHELVRVTVNAINEEQEFMEESDEDTNIEVSTGRGYTTLPYELQLGIILPLSLFQLFFTNEQLCLIVENTNIYKQVKGRVGGQVWNLLTLNELKIWLGLIIYMGVHHINAMNDLWNRDDKKVKLIHTGTQR</sequence>
<comment type="caution">
    <text evidence="1">The sequence shown here is derived from an EMBL/GenBank/DDBJ whole genome shotgun (WGS) entry which is preliminary data.</text>
</comment>
<keyword evidence="2" id="KW-1185">Reference proteome</keyword>
<proteinExistence type="predicted"/>
<dbReference type="Proteomes" id="UP000789702">
    <property type="component" value="Unassembled WGS sequence"/>
</dbReference>
<name>A0ACA9LZC3_9GLOM</name>
<dbReference type="EMBL" id="CAJVPU010005977">
    <property type="protein sequence ID" value="CAG8555008.1"/>
    <property type="molecule type" value="Genomic_DNA"/>
</dbReference>
<evidence type="ECO:0000313" key="1">
    <source>
        <dbReference type="EMBL" id="CAG8555008.1"/>
    </source>
</evidence>
<organism evidence="1 2">
    <name type="scientific">Dentiscutata heterogama</name>
    <dbReference type="NCBI Taxonomy" id="1316150"/>
    <lineage>
        <taxon>Eukaryota</taxon>
        <taxon>Fungi</taxon>
        <taxon>Fungi incertae sedis</taxon>
        <taxon>Mucoromycota</taxon>
        <taxon>Glomeromycotina</taxon>
        <taxon>Glomeromycetes</taxon>
        <taxon>Diversisporales</taxon>
        <taxon>Gigasporaceae</taxon>
        <taxon>Dentiscutata</taxon>
    </lineage>
</organism>
<protein>
    <submittedName>
        <fullName evidence="1">2476_t:CDS:1</fullName>
    </submittedName>
</protein>
<accession>A0ACA9LZC3</accession>
<evidence type="ECO:0000313" key="2">
    <source>
        <dbReference type="Proteomes" id="UP000789702"/>
    </source>
</evidence>